<evidence type="ECO:0000256" key="1">
    <source>
        <dbReference type="SAM" id="Phobius"/>
    </source>
</evidence>
<reference evidence="2" key="2">
    <citation type="submission" date="2023-06" db="EMBL/GenBank/DDBJ databases">
        <authorList>
            <consortium name="Lawrence Berkeley National Laboratory"/>
            <person name="Haridas S."/>
            <person name="Hensen N."/>
            <person name="Bonometti L."/>
            <person name="Westerberg I."/>
            <person name="Brannstrom I.O."/>
            <person name="Guillou S."/>
            <person name="Cros-Aarteil S."/>
            <person name="Calhoun S."/>
            <person name="Kuo A."/>
            <person name="Mondo S."/>
            <person name="Pangilinan J."/>
            <person name="Riley R."/>
            <person name="Labutti K."/>
            <person name="Andreopoulos B."/>
            <person name="Lipzen A."/>
            <person name="Chen C."/>
            <person name="Yanf M."/>
            <person name="Daum C."/>
            <person name="Ng V."/>
            <person name="Clum A."/>
            <person name="Steindorff A."/>
            <person name="Ohm R."/>
            <person name="Martin F."/>
            <person name="Silar P."/>
            <person name="Natvig D."/>
            <person name="Lalanne C."/>
            <person name="Gautier V."/>
            <person name="Ament-Velasquez S.L."/>
            <person name="Kruys A."/>
            <person name="Hutchinson M.I."/>
            <person name="Powell A.J."/>
            <person name="Barry K."/>
            <person name="Miller A.N."/>
            <person name="Grigoriev I.V."/>
            <person name="Debuchy R."/>
            <person name="Gladieux P."/>
            <person name="Thoren M.H."/>
            <person name="Johannesson H."/>
        </authorList>
    </citation>
    <scope>NUCLEOTIDE SEQUENCE</scope>
    <source>
        <strain evidence="2">SMH4131-1</strain>
    </source>
</reference>
<evidence type="ECO:0000313" key="2">
    <source>
        <dbReference type="EMBL" id="KAK3336796.1"/>
    </source>
</evidence>
<proteinExistence type="predicted"/>
<gene>
    <name evidence="2" type="ORF">B0T19DRAFT_410600</name>
</gene>
<keyword evidence="1" id="KW-0472">Membrane</keyword>
<name>A0AAE0MLA6_9PEZI</name>
<evidence type="ECO:0000313" key="3">
    <source>
        <dbReference type="Proteomes" id="UP001286456"/>
    </source>
</evidence>
<organism evidence="2 3">
    <name type="scientific">Cercophora scortea</name>
    <dbReference type="NCBI Taxonomy" id="314031"/>
    <lineage>
        <taxon>Eukaryota</taxon>
        <taxon>Fungi</taxon>
        <taxon>Dikarya</taxon>
        <taxon>Ascomycota</taxon>
        <taxon>Pezizomycotina</taxon>
        <taxon>Sordariomycetes</taxon>
        <taxon>Sordariomycetidae</taxon>
        <taxon>Sordariales</taxon>
        <taxon>Lasiosphaeriaceae</taxon>
        <taxon>Cercophora</taxon>
    </lineage>
</organism>
<dbReference type="Proteomes" id="UP001286456">
    <property type="component" value="Unassembled WGS sequence"/>
</dbReference>
<feature type="transmembrane region" description="Helical" evidence="1">
    <location>
        <begin position="131"/>
        <end position="149"/>
    </location>
</feature>
<protein>
    <submittedName>
        <fullName evidence="2">Uncharacterized protein</fullName>
    </submittedName>
</protein>
<accession>A0AAE0MLA6</accession>
<keyword evidence="1" id="KW-1133">Transmembrane helix</keyword>
<keyword evidence="1" id="KW-0812">Transmembrane</keyword>
<dbReference type="EMBL" id="JAUEPO010000001">
    <property type="protein sequence ID" value="KAK3336796.1"/>
    <property type="molecule type" value="Genomic_DNA"/>
</dbReference>
<dbReference type="AlphaFoldDB" id="A0AAE0MLA6"/>
<sequence length="150" mass="17596">MKYLIMRPRGFTSGHVERNDSQVGTNFFNLVFQTKNLLKTKKCEFKPVINKPTYPPTCLPHVISHSKPFRTWSLIFILAYHRTEPTWSSTPLLYTEQPTSLLPPLTKWKKKWSTKGRNEAKEQTSHLETNSCHLVFCFFFASSFFFVVFI</sequence>
<keyword evidence="3" id="KW-1185">Reference proteome</keyword>
<comment type="caution">
    <text evidence="2">The sequence shown here is derived from an EMBL/GenBank/DDBJ whole genome shotgun (WGS) entry which is preliminary data.</text>
</comment>
<reference evidence="2" key="1">
    <citation type="journal article" date="2023" name="Mol. Phylogenet. Evol.">
        <title>Genome-scale phylogeny and comparative genomics of the fungal order Sordariales.</title>
        <authorList>
            <person name="Hensen N."/>
            <person name="Bonometti L."/>
            <person name="Westerberg I."/>
            <person name="Brannstrom I.O."/>
            <person name="Guillou S."/>
            <person name="Cros-Aarteil S."/>
            <person name="Calhoun S."/>
            <person name="Haridas S."/>
            <person name="Kuo A."/>
            <person name="Mondo S."/>
            <person name="Pangilinan J."/>
            <person name="Riley R."/>
            <person name="LaButti K."/>
            <person name="Andreopoulos B."/>
            <person name="Lipzen A."/>
            <person name="Chen C."/>
            <person name="Yan M."/>
            <person name="Daum C."/>
            <person name="Ng V."/>
            <person name="Clum A."/>
            <person name="Steindorff A."/>
            <person name="Ohm R.A."/>
            <person name="Martin F."/>
            <person name="Silar P."/>
            <person name="Natvig D.O."/>
            <person name="Lalanne C."/>
            <person name="Gautier V."/>
            <person name="Ament-Velasquez S.L."/>
            <person name="Kruys A."/>
            <person name="Hutchinson M.I."/>
            <person name="Powell A.J."/>
            <person name="Barry K."/>
            <person name="Miller A.N."/>
            <person name="Grigoriev I.V."/>
            <person name="Debuchy R."/>
            <person name="Gladieux P."/>
            <person name="Hiltunen Thoren M."/>
            <person name="Johannesson H."/>
        </authorList>
    </citation>
    <scope>NUCLEOTIDE SEQUENCE</scope>
    <source>
        <strain evidence="2">SMH4131-1</strain>
    </source>
</reference>